<dbReference type="AlphaFoldDB" id="A0A0M4SNG8"/>
<proteinExistence type="predicted"/>
<sequence length="140" mass="15706">MSDLELHKYLPKLPETALQEFTEWCVLEQSKAAGIEFTPDQTKLANLIPNEYIWQLIDQFIKEKPDPIKASLVATMAGQEADSHGLIGSAIMADFIALYVKYLIPANGTTPEEAKQLITEAAIQQYEKLSELADKYNVTF</sequence>
<gene>
    <name evidence="1" type="ORF">ACX27_21345</name>
</gene>
<dbReference type="EMBL" id="CP012036">
    <property type="protein sequence ID" value="ALF54798.1"/>
    <property type="molecule type" value="Genomic_DNA"/>
</dbReference>
<accession>A0A0M4SNG8</accession>
<evidence type="ECO:0000313" key="2">
    <source>
        <dbReference type="Proteomes" id="UP000062645"/>
    </source>
</evidence>
<reference evidence="2" key="1">
    <citation type="submission" date="2015-07" db="EMBL/GenBank/DDBJ databases">
        <title>Genome Of Nitrogen-Fixing Cyanobacterium Nostoc piscinale CENA21 From Solimoes/Amazon River Floodplain Sediments And Comparative Genomics To Uncover Biosynthetic Natural Products Potential.</title>
        <authorList>
            <person name="Leao T.F."/>
            <person name="Leao P.N."/>
            <person name="Guimaraes P.I."/>
            <person name="de Melo A.G.C."/>
            <person name="Ramos R.T.J."/>
            <person name="Silva A."/>
            <person name="Fiore M.F."/>
            <person name="Schneider M.P.C."/>
        </authorList>
    </citation>
    <scope>NUCLEOTIDE SEQUENCE [LARGE SCALE GENOMIC DNA]</scope>
    <source>
        <strain evidence="2">CENA21</strain>
    </source>
</reference>
<dbReference type="Proteomes" id="UP000062645">
    <property type="component" value="Chromosome"/>
</dbReference>
<name>A0A0M4SNG8_9NOSO</name>
<dbReference type="PATRIC" id="fig|224013.5.peg.5120"/>
<evidence type="ECO:0000313" key="1">
    <source>
        <dbReference type="EMBL" id="ALF54798.1"/>
    </source>
</evidence>
<dbReference type="KEGG" id="npz:ACX27_21345"/>
<dbReference type="RefSeq" id="WP_062295359.1">
    <property type="nucleotide sequence ID" value="NZ_CP012036.1"/>
</dbReference>
<organism evidence="1 2">
    <name type="scientific">Nostoc piscinale CENA21</name>
    <dbReference type="NCBI Taxonomy" id="224013"/>
    <lineage>
        <taxon>Bacteria</taxon>
        <taxon>Bacillati</taxon>
        <taxon>Cyanobacteriota</taxon>
        <taxon>Cyanophyceae</taxon>
        <taxon>Nostocales</taxon>
        <taxon>Nostocaceae</taxon>
        <taxon>Nostoc</taxon>
    </lineage>
</organism>
<reference evidence="1 2" key="2">
    <citation type="journal article" date="2016" name="Genome Announc.">
        <title>Draft Genome Sequence of the N2-Fixing Cyanobacterium Nostoc piscinale CENA21, Isolated from the Brazilian Amazon Floodplain.</title>
        <authorList>
            <person name="Leao T."/>
            <person name="Guimaraes P.I."/>
            <person name="de Melo A.G."/>
            <person name="Ramos R.T."/>
            <person name="Leao P.N."/>
            <person name="Silva A."/>
            <person name="Fiore M.F."/>
            <person name="Schneider M.P."/>
        </authorList>
    </citation>
    <scope>NUCLEOTIDE SEQUENCE [LARGE SCALE GENOMIC DNA]</scope>
    <source>
        <strain evidence="1 2">CENA21</strain>
    </source>
</reference>
<keyword evidence="2" id="KW-1185">Reference proteome</keyword>
<protein>
    <submittedName>
        <fullName evidence="1">Uncharacterized protein</fullName>
    </submittedName>
</protein>
<dbReference type="OrthoDB" id="485308at2"/>